<dbReference type="RefSeq" id="WP_244533464.1">
    <property type="nucleotide sequence ID" value="NZ_AP014704.1"/>
</dbReference>
<organism evidence="2 3">
    <name type="scientific">Methylobacterium aquaticum</name>
    <dbReference type="NCBI Taxonomy" id="270351"/>
    <lineage>
        <taxon>Bacteria</taxon>
        <taxon>Pseudomonadati</taxon>
        <taxon>Pseudomonadota</taxon>
        <taxon>Alphaproteobacteria</taxon>
        <taxon>Hyphomicrobiales</taxon>
        <taxon>Methylobacteriaceae</taxon>
        <taxon>Methylobacterium</taxon>
    </lineage>
</organism>
<dbReference type="EMBL" id="AP014704">
    <property type="protein sequence ID" value="BAQ44678.1"/>
    <property type="molecule type" value="Genomic_DNA"/>
</dbReference>
<proteinExistence type="predicted"/>
<evidence type="ECO:0000313" key="2">
    <source>
        <dbReference type="EMBL" id="BAQ44678.1"/>
    </source>
</evidence>
<dbReference type="AlphaFoldDB" id="A0A0C6F8J7"/>
<protein>
    <submittedName>
        <fullName evidence="2">Uncharacterized protein</fullName>
    </submittedName>
</protein>
<dbReference type="KEGG" id="maqu:Maq22A_c06665"/>
<evidence type="ECO:0000313" key="3">
    <source>
        <dbReference type="Proteomes" id="UP000061432"/>
    </source>
</evidence>
<reference evidence="3" key="2">
    <citation type="submission" date="2015-01" db="EMBL/GenBank/DDBJ databases">
        <title>Complete genome sequence of Methylobacterium aquaticum strain 22A.</title>
        <authorList>
            <person name="Tani A."/>
            <person name="Ogura Y."/>
            <person name="Hayashi T."/>
        </authorList>
    </citation>
    <scope>NUCLEOTIDE SEQUENCE [LARGE SCALE GENOMIC DNA]</scope>
    <source>
        <strain evidence="3">MA-22A</strain>
    </source>
</reference>
<reference evidence="2 3" key="1">
    <citation type="journal article" date="2015" name="Genome Announc.">
        <title>Complete Genome Sequence of Methylobacterium aquaticum Strain 22A, Isolated from Racomitrium japonicum Moss.</title>
        <authorList>
            <person name="Tani A."/>
            <person name="Ogura Y."/>
            <person name="Hayashi T."/>
            <person name="Kimbara K."/>
        </authorList>
    </citation>
    <scope>NUCLEOTIDE SEQUENCE [LARGE SCALE GENOMIC DNA]</scope>
    <source>
        <strain evidence="2 3">MA-22A</strain>
    </source>
</reference>
<name>A0A0C6F8J7_9HYPH</name>
<feature type="compositionally biased region" description="Pro residues" evidence="1">
    <location>
        <begin position="138"/>
        <end position="147"/>
    </location>
</feature>
<evidence type="ECO:0000256" key="1">
    <source>
        <dbReference type="SAM" id="MobiDB-lite"/>
    </source>
</evidence>
<sequence>MSAKPAPQLVAEVPLRPMTPALVLFGRDDAGRPRAAWFDVSEAKLAAQAAEVMNLRVVQLADDEQRAFADLFTHGRVFSSGRAFVPYVRRELFPRLLELAGVQLDSDGTDQAPAAEDGPPAATQEPERGTLPRASTAAPPPPAPPGPFVGHKLPRDRDEIGLGSIVLAHEGPDEGWWEAEVIGINGTVHSLRWRDYPTQPTILRRADELALLPPAKA</sequence>
<dbReference type="Proteomes" id="UP000061432">
    <property type="component" value="Chromosome"/>
</dbReference>
<feature type="region of interest" description="Disordered" evidence="1">
    <location>
        <begin position="106"/>
        <end position="154"/>
    </location>
</feature>
<gene>
    <name evidence="2" type="ORF">Maq22A_c06665</name>
</gene>
<accession>A0A0C6F8J7</accession>
<dbReference type="PATRIC" id="fig|270351.10.peg.1267"/>